<keyword evidence="4" id="KW-0472">Membrane</keyword>
<sequence length="388" mass="41412">MRPPRLFATRATAAARLCARNVFLITGGVLTLLVYLWELPYRTPTTGLGAAVAATGVVATLLVPPAPRAAWLVFQVSDAVAVCAAQHCGPVPSTLVPMLFALGLIAYRHPLPVATGYVLASTALQVCAALAPGEHDLSLLDVPSFAAMFLAAALIGGSLRTHDRLMRERLRAERTRAQLEALRRNTRLAQSIHDSVTGDLSFIARLSRQRLAASGTPSDAEAWSSVNAAATTALQRTYRVIDSLDESEQPQRGDPTQDGFVGSLHAAVARGDQSAQALGLRGHGTIQVLAHAPLDDAAQTLVTDTVRELYANILRHACPDAPYSLSVMIDGDGVQITQINRIGDDDTTLRSGHGLTMLRRRIEQAHGSMTARRDGEDWTVYAVVPVAA</sequence>
<dbReference type="EMBL" id="JAHBBD010000015">
    <property type="protein sequence ID" value="MBW3083148.1"/>
    <property type="molecule type" value="Genomic_DNA"/>
</dbReference>
<feature type="transmembrane region" description="Helical" evidence="4">
    <location>
        <begin position="43"/>
        <end position="63"/>
    </location>
</feature>
<keyword evidence="4" id="KW-0812">Transmembrane</keyword>
<dbReference type="RefSeq" id="WP_219081990.1">
    <property type="nucleotide sequence ID" value="NZ_JAHBBD010000015.1"/>
</dbReference>
<keyword evidence="1" id="KW-0808">Transferase</keyword>
<evidence type="ECO:0000313" key="5">
    <source>
        <dbReference type="EMBL" id="MBW3083148.1"/>
    </source>
</evidence>
<evidence type="ECO:0000256" key="4">
    <source>
        <dbReference type="SAM" id="Phobius"/>
    </source>
</evidence>
<proteinExistence type="predicted"/>
<feature type="transmembrane region" description="Helical" evidence="4">
    <location>
        <begin position="21"/>
        <end position="37"/>
    </location>
</feature>
<evidence type="ECO:0000256" key="2">
    <source>
        <dbReference type="ARBA" id="ARBA00022777"/>
    </source>
</evidence>
<comment type="caution">
    <text evidence="5">The sequence shown here is derived from an EMBL/GenBank/DDBJ whole genome shotgun (WGS) entry which is preliminary data.</text>
</comment>
<dbReference type="InterPro" id="IPR050482">
    <property type="entry name" value="Sensor_HK_TwoCompSys"/>
</dbReference>
<keyword evidence="4" id="KW-1133">Transmembrane helix</keyword>
<evidence type="ECO:0000256" key="3">
    <source>
        <dbReference type="ARBA" id="ARBA00023012"/>
    </source>
</evidence>
<keyword evidence="2" id="KW-0418">Kinase</keyword>
<evidence type="ECO:0000313" key="6">
    <source>
        <dbReference type="Proteomes" id="UP000812844"/>
    </source>
</evidence>
<dbReference type="PANTHER" id="PTHR24421">
    <property type="entry name" value="NITRATE/NITRITE SENSOR PROTEIN NARX-RELATED"/>
    <property type="match status" value="1"/>
</dbReference>
<evidence type="ECO:0000256" key="1">
    <source>
        <dbReference type="ARBA" id="ARBA00022679"/>
    </source>
</evidence>
<dbReference type="Proteomes" id="UP000812844">
    <property type="component" value="Unassembled WGS sequence"/>
</dbReference>
<evidence type="ECO:0008006" key="7">
    <source>
        <dbReference type="Google" id="ProtNLM"/>
    </source>
</evidence>
<accession>A0ABS6W9G9</accession>
<gene>
    <name evidence="5" type="ORF">KIH73_07175</name>
</gene>
<name>A0ABS6W9G9_9BIFI</name>
<protein>
    <recommendedName>
        <fullName evidence="7">Histidine kinase</fullName>
    </recommendedName>
</protein>
<feature type="transmembrane region" description="Helical" evidence="4">
    <location>
        <begin position="137"/>
        <end position="159"/>
    </location>
</feature>
<keyword evidence="6" id="KW-1185">Reference proteome</keyword>
<organism evidence="5 6">
    <name type="scientific">Bifidobacterium phasiani</name>
    <dbReference type="NCBI Taxonomy" id="2834431"/>
    <lineage>
        <taxon>Bacteria</taxon>
        <taxon>Bacillati</taxon>
        <taxon>Actinomycetota</taxon>
        <taxon>Actinomycetes</taxon>
        <taxon>Bifidobacteriales</taxon>
        <taxon>Bifidobacteriaceae</taxon>
        <taxon>Bifidobacterium</taxon>
    </lineage>
</organism>
<keyword evidence="3" id="KW-0902">Two-component regulatory system</keyword>
<reference evidence="5 6" key="1">
    <citation type="submission" date="2021-05" db="EMBL/GenBank/DDBJ databases">
        <title>Phylogenetic classification of ten novel species belonging to the genus Bifidobacterium comprising B. colchicus sp. nov., B. abeli sp. nov., B. bicoloris sp. nov., B. guerezis sp. nov., B. rosaliae sp. nov., B. santillanensis sp. nov., B. argentati sp. nov., B. amazzoni sp. nov., B. pluviali sp. nov., and B. pinnaculum sp. nov.</title>
        <authorList>
            <person name="Lugli G.A."/>
            <person name="Ruiz Garcia L."/>
            <person name="Margolles A."/>
            <person name="Ventura M."/>
        </authorList>
    </citation>
    <scope>NUCLEOTIDE SEQUENCE [LARGE SCALE GENOMIC DNA]</scope>
    <source>
        <strain evidence="5 6">6T3</strain>
    </source>
</reference>